<evidence type="ECO:0000256" key="1">
    <source>
        <dbReference type="SAM" id="MobiDB-lite"/>
    </source>
</evidence>
<accession>B9RPJ3</accession>
<feature type="region of interest" description="Disordered" evidence="1">
    <location>
        <begin position="116"/>
        <end position="152"/>
    </location>
</feature>
<sequence>MRLRVSQGQGQGVGVGDCKSKNDSEAESVELVATDEDNNEGSDVDDELRAVMEAVEESLKRKRRKKAEDGFVKVLLEKASATANVRTASVSCKSEQVPTPNLLMKGEVSNGGVIESAISTGRVSNRRGRARGFGKGSLGSGRDPTISNASQP</sequence>
<reference evidence="3" key="1">
    <citation type="journal article" date="2010" name="Nat. Biotechnol.">
        <title>Draft genome sequence of the oilseed species Ricinus communis.</title>
        <authorList>
            <person name="Chan A.P."/>
            <person name="Crabtree J."/>
            <person name="Zhao Q."/>
            <person name="Lorenzi H."/>
            <person name="Orvis J."/>
            <person name="Puiu D."/>
            <person name="Melake-Berhan A."/>
            <person name="Jones K.M."/>
            <person name="Redman J."/>
            <person name="Chen G."/>
            <person name="Cahoon E.B."/>
            <person name="Gedil M."/>
            <person name="Stanke M."/>
            <person name="Haas B.J."/>
            <person name="Wortman J.R."/>
            <person name="Fraser-Liggett C.M."/>
            <person name="Ravel J."/>
            <person name="Rabinowicz P.D."/>
        </authorList>
    </citation>
    <scope>NUCLEOTIDE SEQUENCE [LARGE SCALE GENOMIC DNA]</scope>
    <source>
        <strain evidence="3">cv. Hale</strain>
    </source>
</reference>
<dbReference type="InParanoid" id="B9RPJ3"/>
<proteinExistence type="predicted"/>
<protein>
    <submittedName>
        <fullName evidence="2">Uncharacterized protein</fullName>
    </submittedName>
</protein>
<feature type="region of interest" description="Disordered" evidence="1">
    <location>
        <begin position="1"/>
        <end position="43"/>
    </location>
</feature>
<evidence type="ECO:0000313" key="2">
    <source>
        <dbReference type="EMBL" id="EEF46714.1"/>
    </source>
</evidence>
<dbReference type="Proteomes" id="UP000008311">
    <property type="component" value="Unassembled WGS sequence"/>
</dbReference>
<gene>
    <name evidence="2" type="ORF">RCOM_1378190</name>
</gene>
<keyword evidence="3" id="KW-1185">Reference proteome</keyword>
<dbReference type="AlphaFoldDB" id="B9RPJ3"/>
<organism evidence="2 3">
    <name type="scientific">Ricinus communis</name>
    <name type="common">Castor bean</name>
    <dbReference type="NCBI Taxonomy" id="3988"/>
    <lineage>
        <taxon>Eukaryota</taxon>
        <taxon>Viridiplantae</taxon>
        <taxon>Streptophyta</taxon>
        <taxon>Embryophyta</taxon>
        <taxon>Tracheophyta</taxon>
        <taxon>Spermatophyta</taxon>
        <taxon>Magnoliopsida</taxon>
        <taxon>eudicotyledons</taxon>
        <taxon>Gunneridae</taxon>
        <taxon>Pentapetalae</taxon>
        <taxon>rosids</taxon>
        <taxon>fabids</taxon>
        <taxon>Malpighiales</taxon>
        <taxon>Euphorbiaceae</taxon>
        <taxon>Acalyphoideae</taxon>
        <taxon>Acalypheae</taxon>
        <taxon>Ricinus</taxon>
    </lineage>
</organism>
<evidence type="ECO:0000313" key="3">
    <source>
        <dbReference type="Proteomes" id="UP000008311"/>
    </source>
</evidence>
<feature type="compositionally biased region" description="Acidic residues" evidence="1">
    <location>
        <begin position="25"/>
        <end position="43"/>
    </location>
</feature>
<dbReference type="EMBL" id="EQ973795">
    <property type="protein sequence ID" value="EEF46714.1"/>
    <property type="molecule type" value="Genomic_DNA"/>
</dbReference>
<name>B9RPJ3_RICCO</name>